<evidence type="ECO:0000256" key="1">
    <source>
        <dbReference type="ARBA" id="ARBA00004167"/>
    </source>
</evidence>
<comment type="subcellular location">
    <subcellularLocation>
        <location evidence="1">Membrane</location>
        <topology evidence="1">Single-pass membrane protein</topology>
    </subcellularLocation>
</comment>
<accession>A0A250KNQ5</accession>
<gene>
    <name evidence="6" type="ORF">sS8_1360</name>
</gene>
<proteinExistence type="predicted"/>
<dbReference type="OrthoDB" id="5555605at2"/>
<dbReference type="EMBL" id="AP017928">
    <property type="protein sequence ID" value="BBA33320.1"/>
    <property type="molecule type" value="Genomic_DNA"/>
</dbReference>
<evidence type="ECO:0000256" key="2">
    <source>
        <dbReference type="ARBA" id="ARBA00022692"/>
    </source>
</evidence>
<evidence type="ECO:0000259" key="5">
    <source>
        <dbReference type="Pfam" id="PF04357"/>
    </source>
</evidence>
<dbReference type="AlphaFoldDB" id="A0A250KNQ5"/>
<dbReference type="Proteomes" id="UP000266313">
    <property type="component" value="Chromosome"/>
</dbReference>
<dbReference type="KEGG" id="mmai:sS8_1360"/>
<keyword evidence="7" id="KW-1185">Reference proteome</keyword>
<evidence type="ECO:0000313" key="6">
    <source>
        <dbReference type="EMBL" id="BBA33320.1"/>
    </source>
</evidence>
<reference evidence="6 7" key="1">
    <citation type="submission" date="2016-12" db="EMBL/GenBank/DDBJ databases">
        <title>Genome sequencing of Methylocaldum marinum.</title>
        <authorList>
            <person name="Takeuchi M."/>
            <person name="Kamagata Y."/>
            <person name="Hiraoka S."/>
            <person name="Oshima K."/>
            <person name="Hattori M."/>
            <person name="Iwasaki W."/>
        </authorList>
    </citation>
    <scope>NUCLEOTIDE SEQUENCE [LARGE SCALE GENOMIC DNA]</scope>
    <source>
        <strain evidence="6 7">S8</strain>
    </source>
</reference>
<dbReference type="GO" id="GO:0005886">
    <property type="term" value="C:plasma membrane"/>
    <property type="evidence" value="ECO:0007669"/>
    <property type="project" value="InterPro"/>
</dbReference>
<dbReference type="PANTHER" id="PTHR36985:SF1">
    <property type="entry name" value="TRANSLOCATION AND ASSEMBLY MODULE SUBUNIT TAMB"/>
    <property type="match status" value="1"/>
</dbReference>
<evidence type="ECO:0000313" key="7">
    <source>
        <dbReference type="Proteomes" id="UP000266313"/>
    </source>
</evidence>
<sequence length="1149" mass="124191">MKRLTAALLTVFLILAVFGYLLLATEVGLNWLVRVAERSFDQLKVGRAAGSVLHGFSLQKLDYRAEDLRVELQEIKVEWQPKALPTGVLQVDVVHFEGVRILQSEATVKTSESVKWPDLRLPFEVAINEIEVLDANWQSSETAEPIRFERIEAALNLRDGRIAVERLSAKTPEAEATISGTLASAEQPPIELDTAWTLTLPNRPEIEAAGTITGDLDRIAIVQRISAPTPMSVTADVAIGADAVAWSAEVDLPEFPLDRIDPGWEAWPFSARLKGEGSRREAKVAGDFALRLPDVGRAEGRLDLNYRAPGELELKTFALALPETGTEAVASGQVRNVLGTPEFALDARWKNLLWPPRPDAEWRSPEGRLAASGTRDDVRVELGGRIKDQRVEAGGNIGFPADGVVFRNVRVNSASTVAAIDGAWGARSNLRWTLESGDLGVWLPGAEGWVRSKGRLEGTSSAPAVEAELNASGIKFRNYGARELSLTLKAGSEPKAPLIFDLRGNGVRVDAYTADIGLSGRGSRERHGLTGRIESPPHALAFEAEGGIRENAWSGLLTRFELKEPRTGTWMLRDPAGLKLAGAESGIEELCLINRDALWCLQGNTRKAGEWWISTRVSGFPLSILETEAPKAVPISGVLNGSAAFRGRNQLIEKGLLELDAEGIAFDIRVEPSKNVRIKPETASVYADLAGGTLAMRLRIRQTGLAEIQGNFESRGPFRLAGFEDLPVSGQLTANLETLAVFEPWLEEIEGLKGSLTAEVGIDGTAGAPRLNLRASVPDAGFRVPQLGIEVAPLTLQASSLDEQQIRLEGSAQSGGGSVRLSGLWRLDAGAGWPLTLNLEGTRFLGVDTPEAKVLLSPNLDITAERERIDVRGRVDVPEAQINVPEKEQAVTPSEDVVLMDGQAGEGETGFKVHGDVEIRLGDKIQVKAAGFRGRVDGKVSIVQEPGEEARGTGQIVVHDGIYSFYGTDLTIDEGRLLFTNSPVDNPGLDVLVTRKLDDVVAGVRVLGSLKTPNVTLYSTPPLPDADVLAYLVAGKPLDFTPSEDGDKLRDAASALGGAAGSLLAREITSRFGLGGILDEIGIGAPRGTESTSLFLGKYLTPRLYLQYGLGLFQSSNTVRLRYKLNKHWRLQSETGEESGADVLFEWER</sequence>
<name>A0A250KNQ5_9GAMM</name>
<dbReference type="PANTHER" id="PTHR36985">
    <property type="entry name" value="TRANSLOCATION AND ASSEMBLY MODULE SUBUNIT TAMB"/>
    <property type="match status" value="1"/>
</dbReference>
<dbReference type="RefSeq" id="WP_119628944.1">
    <property type="nucleotide sequence ID" value="NZ_AP017928.1"/>
</dbReference>
<keyword evidence="4" id="KW-0472">Membrane</keyword>
<evidence type="ECO:0000256" key="4">
    <source>
        <dbReference type="ARBA" id="ARBA00023136"/>
    </source>
</evidence>
<dbReference type="GO" id="GO:0009306">
    <property type="term" value="P:protein secretion"/>
    <property type="evidence" value="ECO:0007669"/>
    <property type="project" value="InterPro"/>
</dbReference>
<dbReference type="InterPro" id="IPR007452">
    <property type="entry name" value="TamB_C"/>
</dbReference>
<dbReference type="GO" id="GO:0097347">
    <property type="term" value="C:TAM protein secretion complex"/>
    <property type="evidence" value="ECO:0007669"/>
    <property type="project" value="TreeGrafter"/>
</dbReference>
<organism evidence="6 7">
    <name type="scientific">Methylocaldum marinum</name>
    <dbReference type="NCBI Taxonomy" id="1432792"/>
    <lineage>
        <taxon>Bacteria</taxon>
        <taxon>Pseudomonadati</taxon>
        <taxon>Pseudomonadota</taxon>
        <taxon>Gammaproteobacteria</taxon>
        <taxon>Methylococcales</taxon>
        <taxon>Methylococcaceae</taxon>
        <taxon>Methylocaldum</taxon>
    </lineage>
</organism>
<evidence type="ECO:0000256" key="3">
    <source>
        <dbReference type="ARBA" id="ARBA00022989"/>
    </source>
</evidence>
<feature type="domain" description="Translocation and assembly module TamB C-terminal" evidence="5">
    <location>
        <begin position="813"/>
        <end position="1148"/>
    </location>
</feature>
<protein>
    <recommendedName>
        <fullName evidence="5">Translocation and assembly module TamB C-terminal domain-containing protein</fullName>
    </recommendedName>
</protein>
<dbReference type="Pfam" id="PF04357">
    <property type="entry name" value="TamB"/>
    <property type="match status" value="1"/>
</dbReference>
<keyword evidence="2" id="KW-0812">Transmembrane</keyword>
<keyword evidence="3" id="KW-1133">Transmembrane helix</keyword>